<dbReference type="Pfam" id="PF04801">
    <property type="entry name" value="RPC5"/>
    <property type="match status" value="1"/>
</dbReference>
<keyword evidence="3" id="KW-1185">Reference proteome</keyword>
<organism evidence="2 3">
    <name type="scientific">Aspergillus granulosus</name>
    <dbReference type="NCBI Taxonomy" id="176169"/>
    <lineage>
        <taxon>Eukaryota</taxon>
        <taxon>Fungi</taxon>
        <taxon>Dikarya</taxon>
        <taxon>Ascomycota</taxon>
        <taxon>Pezizomycotina</taxon>
        <taxon>Eurotiomycetes</taxon>
        <taxon>Eurotiomycetidae</taxon>
        <taxon>Eurotiales</taxon>
        <taxon>Aspergillaceae</taxon>
        <taxon>Aspergillus</taxon>
        <taxon>Aspergillus subgen. Nidulantes</taxon>
    </lineage>
</organism>
<feature type="region of interest" description="Disordered" evidence="1">
    <location>
        <begin position="87"/>
        <end position="115"/>
    </location>
</feature>
<gene>
    <name evidence="2" type="ORF">BJX63DRAFT_386230</name>
</gene>
<dbReference type="EMBL" id="JBFXLT010000019">
    <property type="protein sequence ID" value="KAL2817148.1"/>
    <property type="molecule type" value="Genomic_DNA"/>
</dbReference>
<dbReference type="InterPro" id="IPR006886">
    <property type="entry name" value="RNA_pol_III_Rpc5"/>
</dbReference>
<accession>A0ABR4HNS9</accession>
<sequence length="230" mass="25379">MAGGFSVGGSSGGNAAQGKVKSEEVSAQGNMSGGEGTEVSLLKVQTLGGRIKSPEDGDPVYMLAAFRGDKLHLSPVTAVVQLHPQLHHLDAMDEMPKGRGGKGRKEGEEDRPEPEARTIDMKVKSAEDKEVQVAGNLELLKQMQEEQWKTYDWVDAENEESWQIYDNYMMHQDVEELPQLESAINSEDYLDKMSAPRIDPARPEMTGWAMKQNRQKQKRAESSGSSTEEG</sequence>
<feature type="region of interest" description="Disordered" evidence="1">
    <location>
        <begin position="1"/>
        <end position="38"/>
    </location>
</feature>
<reference evidence="2 3" key="1">
    <citation type="submission" date="2024-07" db="EMBL/GenBank/DDBJ databases">
        <title>Section-level genome sequencing and comparative genomics of Aspergillus sections Usti and Cavernicolus.</title>
        <authorList>
            <consortium name="Lawrence Berkeley National Laboratory"/>
            <person name="Nybo J.L."/>
            <person name="Vesth T.C."/>
            <person name="Theobald S."/>
            <person name="Frisvad J.C."/>
            <person name="Larsen T.O."/>
            <person name="Kjaerboelling I."/>
            <person name="Rothschild-Mancinelli K."/>
            <person name="Lyhne E.K."/>
            <person name="Kogle M.E."/>
            <person name="Barry K."/>
            <person name="Clum A."/>
            <person name="Na H."/>
            <person name="Ledsgaard L."/>
            <person name="Lin J."/>
            <person name="Lipzen A."/>
            <person name="Kuo A."/>
            <person name="Riley R."/>
            <person name="Mondo S."/>
            <person name="Labutti K."/>
            <person name="Haridas S."/>
            <person name="Pangalinan J."/>
            <person name="Salamov A.A."/>
            <person name="Simmons B.A."/>
            <person name="Magnuson J.K."/>
            <person name="Chen J."/>
            <person name="Drula E."/>
            <person name="Henrissat B."/>
            <person name="Wiebenga A."/>
            <person name="Lubbers R.J."/>
            <person name="Gomes A.C."/>
            <person name="Makela M.R."/>
            <person name="Stajich J."/>
            <person name="Grigoriev I.V."/>
            <person name="Mortensen U.H."/>
            <person name="De Vries R.P."/>
            <person name="Baker S.E."/>
            <person name="Andersen M.R."/>
        </authorList>
    </citation>
    <scope>NUCLEOTIDE SEQUENCE [LARGE SCALE GENOMIC DNA]</scope>
    <source>
        <strain evidence="2 3">CBS 588.65</strain>
    </source>
</reference>
<evidence type="ECO:0000313" key="2">
    <source>
        <dbReference type="EMBL" id="KAL2817148.1"/>
    </source>
</evidence>
<comment type="caution">
    <text evidence="2">The sequence shown here is derived from an EMBL/GenBank/DDBJ whole genome shotgun (WGS) entry which is preliminary data.</text>
</comment>
<dbReference type="PANTHER" id="PTHR12069:SF0">
    <property type="entry name" value="DNA-DIRECTED RNA POLYMERASE III SUBUNIT RPC5"/>
    <property type="match status" value="1"/>
</dbReference>
<dbReference type="PANTHER" id="PTHR12069">
    <property type="entry name" value="DNA-DIRECTED RNA POLYMERASES III 80 KDA POLYPEPTIDE RNA POLYMERASE III SUBUNIT 5"/>
    <property type="match status" value="1"/>
</dbReference>
<dbReference type="Proteomes" id="UP001610334">
    <property type="component" value="Unassembled WGS sequence"/>
</dbReference>
<name>A0ABR4HNS9_9EURO</name>
<proteinExistence type="predicted"/>
<feature type="region of interest" description="Disordered" evidence="1">
    <location>
        <begin position="191"/>
        <end position="230"/>
    </location>
</feature>
<evidence type="ECO:0000313" key="3">
    <source>
        <dbReference type="Proteomes" id="UP001610334"/>
    </source>
</evidence>
<feature type="compositionally biased region" description="Gly residues" evidence="1">
    <location>
        <begin position="1"/>
        <end position="12"/>
    </location>
</feature>
<protein>
    <submittedName>
        <fullName evidence="2">Sin-like protein conserved region-domain-containing protein</fullName>
    </submittedName>
</protein>
<evidence type="ECO:0000256" key="1">
    <source>
        <dbReference type="SAM" id="MobiDB-lite"/>
    </source>
</evidence>